<dbReference type="Proteomes" id="UP000240974">
    <property type="component" value="Unassembled WGS sequence"/>
</dbReference>
<dbReference type="RefSeq" id="WP_107029616.1">
    <property type="nucleotide sequence ID" value="NZ_PYLQ01000006.1"/>
</dbReference>
<keyword evidence="1" id="KW-0812">Transmembrane</keyword>
<keyword evidence="3" id="KW-1185">Reference proteome</keyword>
<feature type="transmembrane region" description="Helical" evidence="1">
    <location>
        <begin position="20"/>
        <end position="37"/>
    </location>
</feature>
<dbReference type="AlphaFoldDB" id="A0A2T3G331"/>
<reference evidence="2 3" key="1">
    <citation type="journal article" date="2019" name="Int. J. Syst. Evol. Microbiol.">
        <title>Faecalibacillus intestinalis gen. nov., sp. nov. and Faecalibacillus faecis sp. nov., isolated from human faeces.</title>
        <authorList>
            <person name="Seo B."/>
            <person name="Jeon K."/>
            <person name="Baek I."/>
            <person name="Lee Y.M."/>
            <person name="Baek K."/>
            <person name="Ko G."/>
        </authorList>
    </citation>
    <scope>NUCLEOTIDE SEQUENCE [LARGE SCALE GENOMIC DNA]</scope>
    <source>
        <strain evidence="2 3">SNUG30099</strain>
    </source>
</reference>
<feature type="transmembrane region" description="Helical" evidence="1">
    <location>
        <begin position="345"/>
        <end position="361"/>
    </location>
</feature>
<evidence type="ECO:0008006" key="4">
    <source>
        <dbReference type="Google" id="ProtNLM"/>
    </source>
</evidence>
<proteinExistence type="predicted"/>
<keyword evidence="1" id="KW-0472">Membrane</keyword>
<feature type="transmembrane region" description="Helical" evidence="1">
    <location>
        <begin position="317"/>
        <end position="338"/>
    </location>
</feature>
<gene>
    <name evidence="2" type="ORF">C7U54_05775</name>
</gene>
<organism evidence="2 3">
    <name type="scientific">Faecalibacillus intestinalis</name>
    <dbReference type="NCBI Taxonomy" id="1982626"/>
    <lineage>
        <taxon>Bacteria</taxon>
        <taxon>Bacillati</taxon>
        <taxon>Bacillota</taxon>
        <taxon>Erysipelotrichia</taxon>
        <taxon>Erysipelotrichales</taxon>
        <taxon>Coprobacillaceae</taxon>
        <taxon>Faecalibacillus</taxon>
    </lineage>
</organism>
<evidence type="ECO:0000313" key="2">
    <source>
        <dbReference type="EMBL" id="PST41851.1"/>
    </source>
</evidence>
<sequence length="651" mass="77943">MYQLIKLYFRLFFKNNKGLLIILILLFTSFSTLYINLHQTKINRDTTTQIYDQYINKYSGIPNNSKEKQILKELNSYENNEDILKEYQNHQITQKEYLKKQRKNNSNILKKDALNSFYLYYLKIKNTQHKEIVNTKYTDCLNFNNLDFILILFLFFLIYSIYLKEIDDHIWIYEKTTSNGIKNAKKSKIFVFSCIWGLFLILMTIGKILIFKHFSRLDFSIINIPWCSKNCPNISLITFICFCTFLYYIASYLLCSLSILLKKFIHSNIFILLVLFIFVYIPLAFLGNSIHILYFPFISFLVPGRYFAGYGEKMLGIDFHIVIIELIIIFIFFLLSFFKGKRKNLIFLSLLILITGCSSNQNNSSSFQYNSYHELNFAENKEYYYFSNKIIDKNDWKEYSLIRNLYESSNNLINVFPQKDGFFYTIDDDESEYLYLFNNDFQDVKLKKLSSLQKNFMNIEQQHIPISDKNILGIIGNKNRYYIIYSDKITNQNNKVVYKGKLTNHYSIYHQYLYFLQDDYTIIKISLDTFKKEKLDTPLCDYFYIKNNHLYLHNIQDDKLYCDNQILFNEQIENSDIYKDKLYYTQNDGLFMYDFTYKESTLLTKEKVYSLKISIDGKYLSYITDSTKKNKEIKIIIKDLKKNKIVYVRDA</sequence>
<feature type="transmembrane region" description="Helical" evidence="1">
    <location>
        <begin position="234"/>
        <end position="257"/>
    </location>
</feature>
<protein>
    <recommendedName>
        <fullName evidence="4">DUF5050 domain-containing protein</fullName>
    </recommendedName>
</protein>
<feature type="transmembrane region" description="Helical" evidence="1">
    <location>
        <begin position="189"/>
        <end position="214"/>
    </location>
</feature>
<keyword evidence="1" id="KW-1133">Transmembrane helix</keyword>
<feature type="transmembrane region" description="Helical" evidence="1">
    <location>
        <begin position="146"/>
        <end position="163"/>
    </location>
</feature>
<comment type="caution">
    <text evidence="2">The sequence shown here is derived from an EMBL/GenBank/DDBJ whole genome shotgun (WGS) entry which is preliminary data.</text>
</comment>
<accession>A0A2T3G331</accession>
<name>A0A2T3G331_9FIRM</name>
<dbReference type="EMBL" id="PYLQ01000006">
    <property type="protein sequence ID" value="PST41851.1"/>
    <property type="molecule type" value="Genomic_DNA"/>
</dbReference>
<evidence type="ECO:0000313" key="3">
    <source>
        <dbReference type="Proteomes" id="UP000240974"/>
    </source>
</evidence>
<feature type="transmembrane region" description="Helical" evidence="1">
    <location>
        <begin position="269"/>
        <end position="297"/>
    </location>
</feature>
<evidence type="ECO:0000256" key="1">
    <source>
        <dbReference type="SAM" id="Phobius"/>
    </source>
</evidence>